<dbReference type="EMBL" id="FWFD01000003">
    <property type="protein sequence ID" value="SLM84761.1"/>
    <property type="molecule type" value="Genomic_DNA"/>
</dbReference>
<evidence type="ECO:0000313" key="1">
    <source>
        <dbReference type="EMBL" id="SLM84761.1"/>
    </source>
</evidence>
<name>A0A1X6WKA6_9ENTE</name>
<organism evidence="1 2">
    <name type="scientific">Vagococcus fluvialis bH819</name>
    <dbReference type="NCBI Taxonomy" id="1255619"/>
    <lineage>
        <taxon>Bacteria</taxon>
        <taxon>Bacillati</taxon>
        <taxon>Bacillota</taxon>
        <taxon>Bacilli</taxon>
        <taxon>Lactobacillales</taxon>
        <taxon>Enterococcaceae</taxon>
        <taxon>Vagococcus</taxon>
    </lineage>
</organism>
<dbReference type="RefSeq" id="WP_179203768.1">
    <property type="nucleotide sequence ID" value="NZ_FWFD01000003.1"/>
</dbReference>
<sequence>MGHHKKNSKSGLFGKLLASGLVLAGAKKIFDNKDQILNRLKEEEKKETSKKE</sequence>
<dbReference type="AlphaFoldDB" id="A0A1X6WKA6"/>
<protein>
    <submittedName>
        <fullName evidence="1">Uncharacterized protein</fullName>
    </submittedName>
</protein>
<evidence type="ECO:0000313" key="2">
    <source>
        <dbReference type="Proteomes" id="UP000195918"/>
    </source>
</evidence>
<keyword evidence="2" id="KW-1185">Reference proteome</keyword>
<proteinExistence type="predicted"/>
<dbReference type="Proteomes" id="UP000195918">
    <property type="component" value="Unassembled WGS sequence"/>
</dbReference>
<gene>
    <name evidence="1" type="ORF">FM121_01615</name>
</gene>
<accession>A0A1X6WKA6</accession>
<reference evidence="2" key="1">
    <citation type="submission" date="2017-02" db="EMBL/GenBank/DDBJ databases">
        <authorList>
            <person name="Dridi B."/>
        </authorList>
    </citation>
    <scope>NUCLEOTIDE SEQUENCE [LARGE SCALE GENOMIC DNA]</scope>
    <source>
        <strain evidence="2">bH819</strain>
    </source>
</reference>